<dbReference type="PROSITE" id="PS51257">
    <property type="entry name" value="PROKAR_LIPOPROTEIN"/>
    <property type="match status" value="1"/>
</dbReference>
<organism evidence="2 3">
    <name type="scientific">Candidatus Dactylopiibacterium carminicum</name>
    <dbReference type="NCBI Taxonomy" id="857335"/>
    <lineage>
        <taxon>Bacteria</taxon>
        <taxon>Pseudomonadati</taxon>
        <taxon>Pseudomonadota</taxon>
        <taxon>Betaproteobacteria</taxon>
        <taxon>Rhodocyclales</taxon>
        <taxon>Rhodocyclaceae</taxon>
        <taxon>Candidatus Dactylopiibacterium</taxon>
    </lineage>
</organism>
<evidence type="ECO:0000313" key="4">
    <source>
        <dbReference type="Proteomes" id="UP000623509"/>
    </source>
</evidence>
<reference evidence="2 3" key="2">
    <citation type="submission" date="2017-07" db="EMBL/GenBank/DDBJ databases">
        <title>Candidatus Dactylopiibacterium carminicum, a nitrogen-fixing symbiont of the cochineal insect Dactylopius coccus and Dactylopius opuntiae (Hemiptera: Coccoidea: Dactylopiidae).</title>
        <authorList>
            <person name="Vera A."/>
        </authorList>
    </citation>
    <scope>NUCLEOTIDE SEQUENCE [LARGE SCALE GENOMIC DNA]</scope>
    <source>
        <strain evidence="2 3">NFDCM</strain>
    </source>
</reference>
<dbReference type="Pfam" id="PF06804">
    <property type="entry name" value="Lipoprotein_18"/>
    <property type="match status" value="1"/>
</dbReference>
<protein>
    <submittedName>
        <fullName evidence="1">Outer membrane protein assembly factor BamC</fullName>
    </submittedName>
</protein>
<dbReference type="Proteomes" id="UP000623509">
    <property type="component" value="Unassembled WGS sequence"/>
</dbReference>
<accession>A0A272EMG8</accession>
<proteinExistence type="predicted"/>
<dbReference type="EMBL" id="MDUX01000107">
    <property type="protein sequence ID" value="KAF7597699.1"/>
    <property type="molecule type" value="Genomic_DNA"/>
</dbReference>
<dbReference type="OrthoDB" id="5291099at2"/>
<evidence type="ECO:0000313" key="2">
    <source>
        <dbReference type="EMBL" id="PAS91307.1"/>
    </source>
</evidence>
<dbReference type="Proteomes" id="UP000216107">
    <property type="component" value="Unassembled WGS sequence"/>
</dbReference>
<name>A0A272EMG8_9RHOO</name>
<dbReference type="AlphaFoldDB" id="A0A272EMG8"/>
<dbReference type="EMBL" id="NMRN01000106">
    <property type="protein sequence ID" value="PAS91307.1"/>
    <property type="molecule type" value="Genomic_DNA"/>
</dbReference>
<sequence>MRSTLRIGASVCLLAMLAACGGKNDRPTIDYRTPGAKPEDASARLEVPPDLTAPTRDERYLLTTPAVTATAESAAVVKQPVEGQVVPQVAKQEAPSGIRMQRAGTQRWLVLPNARIDQTWPKLLAFWKANGFIVLQENAAVGVMMTDWAENRAKLYQDPIQNALGRVLGSLISTGERDRFRLRVERIEPGQLEIYISHQRLEEVAKGDFVDGTIWMPRPADVELEAEMLQRLVVYLGVESQTAQQIVAESKAPLSAQAELITATNGRQQLRVKQPLDRAWRQLGLALDRVGVVVEDRDRAKNLYSVRHLAAEQENKEKEGFWSKLAFWRSKPALGTSQYQVKIEARGEQESLISLLDKDGAPAPAEATKQILGLLLDQLK</sequence>
<keyword evidence="4" id="KW-1185">Reference proteome</keyword>
<dbReference type="InterPro" id="IPR010653">
    <property type="entry name" value="NlpB/DapX"/>
</dbReference>
<comment type="caution">
    <text evidence="2">The sequence shown here is derived from an EMBL/GenBank/DDBJ whole genome shotgun (WGS) entry which is preliminary data.</text>
</comment>
<gene>
    <name evidence="1" type="ORF">BGI27_17375</name>
    <name evidence="2" type="ORF">CGU29_17170</name>
</gene>
<evidence type="ECO:0000313" key="1">
    <source>
        <dbReference type="EMBL" id="KAF7597699.1"/>
    </source>
</evidence>
<dbReference type="RefSeq" id="WP_095526052.1">
    <property type="nucleotide sequence ID" value="NZ_MDUX01000107.1"/>
</dbReference>
<reference evidence="1 4" key="1">
    <citation type="submission" date="2016-08" db="EMBL/GenBank/DDBJ databases">
        <title>Candidatus Dactylopiibacterium carminicum genome sequence.</title>
        <authorList>
            <person name="Ramirez-Puebla S.T."/>
            <person name="Ormeno-Orrillo E."/>
            <person name="Vera-Ponce De Leon A."/>
            <person name="Luis L."/>
            <person name="Sanchez-Flores A."/>
            <person name="Monica R."/>
            <person name="Martinez-Romero E."/>
        </authorList>
    </citation>
    <scope>NUCLEOTIDE SEQUENCE [LARGE SCALE GENOMIC DNA]</scope>
    <source>
        <strain evidence="1">END1</strain>
    </source>
</reference>
<evidence type="ECO:0000313" key="3">
    <source>
        <dbReference type="Proteomes" id="UP000216107"/>
    </source>
</evidence>
<dbReference type="Gene3D" id="3.30.310.170">
    <property type="entry name" value="Outer membrane protein assembly factor BamC"/>
    <property type="match status" value="1"/>
</dbReference>
<dbReference type="InterPro" id="IPR042268">
    <property type="entry name" value="BamC_C"/>
</dbReference>